<reference evidence="2 3" key="1">
    <citation type="submission" date="2024-11" db="EMBL/GenBank/DDBJ databases">
        <title>A near-complete genome assembly of Cinchona calisaya.</title>
        <authorList>
            <person name="Lian D.C."/>
            <person name="Zhao X.W."/>
            <person name="Wei L."/>
        </authorList>
    </citation>
    <scope>NUCLEOTIDE SEQUENCE [LARGE SCALE GENOMIC DNA]</scope>
    <source>
        <tissue evidence="2">Nenye</tissue>
    </source>
</reference>
<dbReference type="PANTHER" id="PTHR13806:SF31">
    <property type="entry name" value="FLOTILLIN-LIKE PROTEIN 1-RELATED"/>
    <property type="match status" value="1"/>
</dbReference>
<dbReference type="InterPro" id="IPR027705">
    <property type="entry name" value="Flotillin_fam"/>
</dbReference>
<comment type="subcellular location">
    <subcellularLocation>
        <location evidence="1">Cell membrane</location>
        <topology evidence="1">Lipid-anchor</topology>
    </subcellularLocation>
    <subcellularLocation>
        <location evidence="1">Membrane</location>
        <location evidence="1">Caveola</location>
    </subcellularLocation>
</comment>
<dbReference type="GO" id="GO:0005901">
    <property type="term" value="C:caveola"/>
    <property type="evidence" value="ECO:0007669"/>
    <property type="project" value="UniProtKB-SubCell"/>
</dbReference>
<comment type="similarity">
    <text evidence="1">Belongs to the band 7/mec-2 family. Flotillin subfamily.</text>
</comment>
<dbReference type="AlphaFoldDB" id="A0ABD2ZB06"/>
<proteinExistence type="inferred from homology"/>
<evidence type="ECO:0000313" key="2">
    <source>
        <dbReference type="EMBL" id="KAL3516628.1"/>
    </source>
</evidence>
<organism evidence="2 3">
    <name type="scientific">Cinchona calisaya</name>
    <dbReference type="NCBI Taxonomy" id="153742"/>
    <lineage>
        <taxon>Eukaryota</taxon>
        <taxon>Viridiplantae</taxon>
        <taxon>Streptophyta</taxon>
        <taxon>Embryophyta</taxon>
        <taxon>Tracheophyta</taxon>
        <taxon>Spermatophyta</taxon>
        <taxon>Magnoliopsida</taxon>
        <taxon>eudicotyledons</taxon>
        <taxon>Gunneridae</taxon>
        <taxon>Pentapetalae</taxon>
        <taxon>asterids</taxon>
        <taxon>lamiids</taxon>
        <taxon>Gentianales</taxon>
        <taxon>Rubiaceae</taxon>
        <taxon>Cinchonoideae</taxon>
        <taxon>Cinchoneae</taxon>
        <taxon>Cinchona</taxon>
    </lineage>
</organism>
<dbReference type="PANTHER" id="PTHR13806">
    <property type="entry name" value="FLOTILLIN-RELATED"/>
    <property type="match status" value="1"/>
</dbReference>
<evidence type="ECO:0000313" key="3">
    <source>
        <dbReference type="Proteomes" id="UP001630127"/>
    </source>
</evidence>
<sequence length="171" mass="18899">MAKGEERKQEIMAKSQVKIYENQREADVAEANAQLATKKAGNASVDYDIKVQEANSDLYKKQKAAEAVFYEKERAAEAQRVAAEAQLYAVQQAADAELFAKRKEVERLVAIAEAQGVYIRILLASLGGNYNALRDYLMIDGVMFKDITKIIAEAVQGLQPKISVWSNGGKP</sequence>
<accession>A0ABD2ZB06</accession>
<evidence type="ECO:0000256" key="1">
    <source>
        <dbReference type="RuleBase" id="RU366054"/>
    </source>
</evidence>
<name>A0ABD2ZB06_9GENT</name>
<dbReference type="EMBL" id="JBJUIK010000010">
    <property type="protein sequence ID" value="KAL3516628.1"/>
    <property type="molecule type" value="Genomic_DNA"/>
</dbReference>
<comment type="caution">
    <text evidence="2">The sequence shown here is derived from an EMBL/GenBank/DDBJ whole genome shotgun (WGS) entry which is preliminary data.</text>
</comment>
<keyword evidence="1" id="KW-1003">Cell membrane</keyword>
<protein>
    <recommendedName>
        <fullName evidence="1">Flotillin-like</fullName>
    </recommendedName>
</protein>
<keyword evidence="1" id="KW-0472">Membrane</keyword>
<keyword evidence="3" id="KW-1185">Reference proteome</keyword>
<dbReference type="Proteomes" id="UP001630127">
    <property type="component" value="Unassembled WGS sequence"/>
</dbReference>
<gene>
    <name evidence="2" type="ORF">ACH5RR_023530</name>
</gene>